<dbReference type="EC" id="2.7.7.13" evidence="3"/>
<name>A0A0L0S554_ALLM3</name>
<dbReference type="AlphaFoldDB" id="A0A0L0S554"/>
<dbReference type="GO" id="GO:0004475">
    <property type="term" value="F:mannose-1-phosphate guanylyltransferase (GTP) activity"/>
    <property type="evidence" value="ECO:0007669"/>
    <property type="project" value="UniProtKB-EC"/>
</dbReference>
<dbReference type="InterPro" id="IPR005835">
    <property type="entry name" value="NTP_transferase_dom"/>
</dbReference>
<feature type="domain" description="Mannose-1-phosphate guanyltransferase C-terminal" evidence="6">
    <location>
        <begin position="334"/>
        <end position="456"/>
    </location>
</feature>
<dbReference type="Gene3D" id="3.90.550.10">
    <property type="entry name" value="Spore Coat Polysaccharide Biosynthesis Protein SpsA, Chain A"/>
    <property type="match status" value="1"/>
</dbReference>
<dbReference type="InterPro" id="IPR050486">
    <property type="entry name" value="Mannose-1P_guanyltransferase"/>
</dbReference>
<evidence type="ECO:0000259" key="6">
    <source>
        <dbReference type="Pfam" id="PF25087"/>
    </source>
</evidence>
<dbReference type="eggNOG" id="KOG1460">
    <property type="taxonomic scope" value="Eukaryota"/>
</dbReference>
<dbReference type="OrthoDB" id="285674at2759"/>
<dbReference type="GO" id="GO:0005525">
    <property type="term" value="F:GTP binding"/>
    <property type="evidence" value="ECO:0007669"/>
    <property type="project" value="UniProtKB-KW"/>
</dbReference>
<dbReference type="VEuPathDB" id="FungiDB:AMAG_03277"/>
<accession>A0A0L0S554</accession>
<dbReference type="OMA" id="MPVPNWW"/>
<dbReference type="STRING" id="578462.A0A0L0S554"/>
<proteinExistence type="inferred from homology"/>
<dbReference type="CDD" id="cd06428">
    <property type="entry name" value="M1P_guanylylT_A_like_N"/>
    <property type="match status" value="1"/>
</dbReference>
<feature type="domain" description="Nucleotidyl transferase" evidence="5">
    <location>
        <begin position="38"/>
        <end position="237"/>
    </location>
</feature>
<sequence>MTSKPSTTATPTPAPAAPAVTITPTSIAAPAAPQGPIKAVILVGGPSRGTRFRPLSLNVPKPLFPIANQPLLYHHLAALADVPGLRDVALIGFFEDAVFAPFLDRVHLDFPTLNVRYLREYQALGTAGGIFHFRDELLRGNPRYLFVLHSDIVSSFPLQQMVAAHAARPQGALCTMLATRVPAETTQRYGCIVAAQDGQVLHYVEKPEFYISDLINGGVYLFDTAIFNVLAEIRAEKAAAAAALAAVEWASSRDSLNSYDSAPAAGATQLRLEHDVFKQLAGTKKLFAYESHEIWTQLKSATSAVLANTLVLQHNKRRRSASICVESLKGPQVVGAVSIHRSAQIHPTAKIGPNVSVGPRATVGPGVRIKDAIILDGVDIKANACILSSVIGWNSKVGKWARVEGTPTEATATKLMDHGHKTQTSTVIGHEVTIADEVIIRNCIVLPHKELKASYRDDILL</sequence>
<reference evidence="7 8" key="1">
    <citation type="submission" date="2009-11" db="EMBL/GenBank/DDBJ databases">
        <title>Annotation of Allomyces macrogynus ATCC 38327.</title>
        <authorList>
            <consortium name="The Broad Institute Genome Sequencing Platform"/>
            <person name="Russ C."/>
            <person name="Cuomo C."/>
            <person name="Burger G."/>
            <person name="Gray M.W."/>
            <person name="Holland P.W.H."/>
            <person name="King N."/>
            <person name="Lang F.B.F."/>
            <person name="Roger A.J."/>
            <person name="Ruiz-Trillo I."/>
            <person name="Young S.K."/>
            <person name="Zeng Q."/>
            <person name="Gargeya S."/>
            <person name="Fitzgerald M."/>
            <person name="Haas B."/>
            <person name="Abouelleil A."/>
            <person name="Alvarado L."/>
            <person name="Arachchi H.M."/>
            <person name="Berlin A."/>
            <person name="Chapman S.B."/>
            <person name="Gearin G."/>
            <person name="Goldberg J."/>
            <person name="Griggs A."/>
            <person name="Gujja S."/>
            <person name="Hansen M."/>
            <person name="Heiman D."/>
            <person name="Howarth C."/>
            <person name="Larimer J."/>
            <person name="Lui A."/>
            <person name="MacDonald P.J.P."/>
            <person name="McCowen C."/>
            <person name="Montmayeur A."/>
            <person name="Murphy C."/>
            <person name="Neiman D."/>
            <person name="Pearson M."/>
            <person name="Priest M."/>
            <person name="Roberts A."/>
            <person name="Saif S."/>
            <person name="Shea T."/>
            <person name="Sisk P."/>
            <person name="Stolte C."/>
            <person name="Sykes S."/>
            <person name="Wortman J."/>
            <person name="Nusbaum C."/>
            <person name="Birren B."/>
        </authorList>
    </citation>
    <scope>NUCLEOTIDE SEQUENCE [LARGE SCALE GENOMIC DNA]</scope>
    <source>
        <strain evidence="7 8">ATCC 38327</strain>
    </source>
</reference>
<dbReference type="Pfam" id="PF25087">
    <property type="entry name" value="GMPPB_C"/>
    <property type="match status" value="1"/>
</dbReference>
<evidence type="ECO:0000259" key="5">
    <source>
        <dbReference type="Pfam" id="PF00483"/>
    </source>
</evidence>
<evidence type="ECO:0000256" key="1">
    <source>
        <dbReference type="ARBA" id="ARBA00004823"/>
    </source>
</evidence>
<dbReference type="SUPFAM" id="SSF53448">
    <property type="entry name" value="Nucleotide-diphospho-sugar transferases"/>
    <property type="match status" value="1"/>
</dbReference>
<gene>
    <name evidence="7" type="ORF">AMAG_03277</name>
</gene>
<reference evidence="8" key="2">
    <citation type="submission" date="2009-11" db="EMBL/GenBank/DDBJ databases">
        <title>The Genome Sequence of Allomyces macrogynus strain ATCC 38327.</title>
        <authorList>
            <consortium name="The Broad Institute Genome Sequencing Platform"/>
            <person name="Russ C."/>
            <person name="Cuomo C."/>
            <person name="Shea T."/>
            <person name="Young S.K."/>
            <person name="Zeng Q."/>
            <person name="Koehrsen M."/>
            <person name="Haas B."/>
            <person name="Borodovsky M."/>
            <person name="Guigo R."/>
            <person name="Alvarado L."/>
            <person name="Berlin A."/>
            <person name="Borenstein D."/>
            <person name="Chen Z."/>
            <person name="Engels R."/>
            <person name="Freedman E."/>
            <person name="Gellesch M."/>
            <person name="Goldberg J."/>
            <person name="Griggs A."/>
            <person name="Gujja S."/>
            <person name="Heiman D."/>
            <person name="Hepburn T."/>
            <person name="Howarth C."/>
            <person name="Jen D."/>
            <person name="Larson L."/>
            <person name="Lewis B."/>
            <person name="Mehta T."/>
            <person name="Park D."/>
            <person name="Pearson M."/>
            <person name="Roberts A."/>
            <person name="Saif S."/>
            <person name="Shenoy N."/>
            <person name="Sisk P."/>
            <person name="Stolte C."/>
            <person name="Sykes S."/>
            <person name="Walk T."/>
            <person name="White J."/>
            <person name="Yandava C."/>
            <person name="Burger G."/>
            <person name="Gray M.W."/>
            <person name="Holland P.W.H."/>
            <person name="King N."/>
            <person name="Lang F.B.F."/>
            <person name="Roger A.J."/>
            <person name="Ruiz-Trillo I."/>
            <person name="Lander E."/>
            <person name="Nusbaum C."/>
        </authorList>
    </citation>
    <scope>NUCLEOTIDE SEQUENCE [LARGE SCALE GENOMIC DNA]</scope>
    <source>
        <strain evidence="8">ATCC 38327</strain>
    </source>
</reference>
<dbReference type="InterPro" id="IPR011004">
    <property type="entry name" value="Trimer_LpxA-like_sf"/>
</dbReference>
<comment type="catalytic activity">
    <reaction evidence="4">
        <text>alpha-D-mannose 1-phosphate + GTP + H(+) = GDP-alpha-D-mannose + diphosphate</text>
        <dbReference type="Rhea" id="RHEA:15229"/>
        <dbReference type="ChEBI" id="CHEBI:15378"/>
        <dbReference type="ChEBI" id="CHEBI:33019"/>
        <dbReference type="ChEBI" id="CHEBI:37565"/>
        <dbReference type="ChEBI" id="CHEBI:57527"/>
        <dbReference type="ChEBI" id="CHEBI:58409"/>
        <dbReference type="EC" id="2.7.7.13"/>
    </reaction>
</comment>
<dbReference type="EMBL" id="GG745331">
    <property type="protein sequence ID" value="KNE57585.1"/>
    <property type="molecule type" value="Genomic_DNA"/>
</dbReference>
<dbReference type="Proteomes" id="UP000054350">
    <property type="component" value="Unassembled WGS sequence"/>
</dbReference>
<dbReference type="Pfam" id="PF00483">
    <property type="entry name" value="NTP_transferase"/>
    <property type="match status" value="1"/>
</dbReference>
<comment type="pathway">
    <text evidence="1">Nucleotide-sugar biosynthesis; GDP-alpha-D-mannose biosynthesis; GDP-alpha-D-mannose from alpha-D-mannose 1-phosphate (GTP route): step 1/1.</text>
</comment>
<keyword evidence="8" id="KW-1185">Reference proteome</keyword>
<evidence type="ECO:0000256" key="4">
    <source>
        <dbReference type="ARBA" id="ARBA00047343"/>
    </source>
</evidence>
<dbReference type="Gene3D" id="2.160.10.10">
    <property type="entry name" value="Hexapeptide repeat proteins"/>
    <property type="match status" value="1"/>
</dbReference>
<comment type="similarity">
    <text evidence="2">Belongs to the transferase hexapeptide repeat family.</text>
</comment>
<protein>
    <recommendedName>
        <fullName evidence="3">mannose-1-phosphate guanylyltransferase</fullName>
        <ecNumber evidence="3">2.7.7.13</ecNumber>
    </recommendedName>
</protein>
<evidence type="ECO:0000256" key="3">
    <source>
        <dbReference type="ARBA" id="ARBA00012387"/>
    </source>
</evidence>
<organism evidence="7 8">
    <name type="scientific">Allomyces macrogynus (strain ATCC 38327)</name>
    <name type="common">Allomyces javanicus var. macrogynus</name>
    <dbReference type="NCBI Taxonomy" id="578462"/>
    <lineage>
        <taxon>Eukaryota</taxon>
        <taxon>Fungi</taxon>
        <taxon>Fungi incertae sedis</taxon>
        <taxon>Blastocladiomycota</taxon>
        <taxon>Blastocladiomycetes</taxon>
        <taxon>Blastocladiales</taxon>
        <taxon>Blastocladiaceae</taxon>
        <taxon>Allomyces</taxon>
    </lineage>
</organism>
<dbReference type="InterPro" id="IPR029044">
    <property type="entry name" value="Nucleotide-diphossugar_trans"/>
</dbReference>
<evidence type="ECO:0000256" key="2">
    <source>
        <dbReference type="ARBA" id="ARBA00007274"/>
    </source>
</evidence>
<evidence type="ECO:0000313" key="8">
    <source>
        <dbReference type="Proteomes" id="UP000054350"/>
    </source>
</evidence>
<dbReference type="SUPFAM" id="SSF51161">
    <property type="entry name" value="Trimeric LpxA-like enzymes"/>
    <property type="match status" value="1"/>
</dbReference>
<dbReference type="PANTHER" id="PTHR22572">
    <property type="entry name" value="SUGAR-1-PHOSPHATE GUANYL TRANSFERASE"/>
    <property type="match status" value="1"/>
</dbReference>
<evidence type="ECO:0000313" key="7">
    <source>
        <dbReference type="EMBL" id="KNE57585.1"/>
    </source>
</evidence>
<dbReference type="InterPro" id="IPR056729">
    <property type="entry name" value="GMPPB_C"/>
</dbReference>